<dbReference type="InterPro" id="IPR036291">
    <property type="entry name" value="NAD(P)-bd_dom_sf"/>
</dbReference>
<dbReference type="AlphaFoldDB" id="A0A1V9XX62"/>
<dbReference type="InterPro" id="IPR001509">
    <property type="entry name" value="Epimerase_deHydtase"/>
</dbReference>
<reference evidence="7 8" key="1">
    <citation type="journal article" date="2017" name="Gigascience">
        <title>Draft genome of the honey bee ectoparasitic mite, Tropilaelaps mercedesae, is shaped by the parasitic life history.</title>
        <authorList>
            <person name="Dong X."/>
            <person name="Armstrong S.D."/>
            <person name="Xia D."/>
            <person name="Makepeace B.L."/>
            <person name="Darby A.C."/>
            <person name="Kadowaki T."/>
        </authorList>
    </citation>
    <scope>NUCLEOTIDE SEQUENCE [LARGE SCALE GENOMIC DNA]</scope>
    <source>
        <strain evidence="7">Wuxi-XJTLU</strain>
    </source>
</reference>
<evidence type="ECO:0000259" key="6">
    <source>
        <dbReference type="Pfam" id="PF01370"/>
    </source>
</evidence>
<dbReference type="PANTHER" id="PTHR12126:SF11">
    <property type="entry name" value="NADH DEHYDROGENASE [UBIQUINONE] 1 ALPHA SUBCOMPLEX SUBUNIT 9, MITOCHONDRIAL"/>
    <property type="match status" value="1"/>
</dbReference>
<dbReference type="FunCoup" id="A0A1V9XX62">
    <property type="interactions" value="1461"/>
</dbReference>
<protein>
    <recommendedName>
        <fullName evidence="2">NADH dehydrogenase [ubiquinone] 1 alpha subcomplex subunit 9, mitochondrial</fullName>
    </recommendedName>
    <alternativeName>
        <fullName evidence="4">Complex I-39kD</fullName>
    </alternativeName>
    <alternativeName>
        <fullName evidence="3">NADH-ubiquinone oxidoreductase 39 kDa subunit</fullName>
    </alternativeName>
</protein>
<dbReference type="PANTHER" id="PTHR12126">
    <property type="entry name" value="NADH-UBIQUINONE OXIDOREDUCTASE 39 KDA SUBUNIT-RELATED"/>
    <property type="match status" value="1"/>
</dbReference>
<proteinExistence type="inferred from homology"/>
<dbReference type="EMBL" id="MNPL01002643">
    <property type="protein sequence ID" value="OQR78095.1"/>
    <property type="molecule type" value="Genomic_DNA"/>
</dbReference>
<dbReference type="OrthoDB" id="275457at2759"/>
<evidence type="ECO:0000256" key="2">
    <source>
        <dbReference type="ARBA" id="ARBA00040720"/>
    </source>
</evidence>
<evidence type="ECO:0000256" key="4">
    <source>
        <dbReference type="ARBA" id="ARBA00043145"/>
    </source>
</evidence>
<evidence type="ECO:0000313" key="7">
    <source>
        <dbReference type="EMBL" id="OQR78095.1"/>
    </source>
</evidence>
<comment type="caution">
    <text evidence="7">The sequence shown here is derived from an EMBL/GenBank/DDBJ whole genome shotgun (WGS) entry which is preliminary data.</text>
</comment>
<gene>
    <name evidence="7" type="ORF">BIW11_06635</name>
</gene>
<dbReference type="Gene3D" id="3.40.50.720">
    <property type="entry name" value="NAD(P)-binding Rossmann-like Domain"/>
    <property type="match status" value="1"/>
</dbReference>
<keyword evidence="8" id="KW-1185">Reference proteome</keyword>
<comment type="subunit">
    <text evidence="5">Complex I is composed of 45 different subunits. This a component of the hydrophobic protein fraction. Interacts with BLOC1S1. Interacts with SLC2A4. Interacts with CLOCK. Interacts with RAB5IF.</text>
</comment>
<dbReference type="CDD" id="cd05271">
    <property type="entry name" value="NDUFA9_like_SDR_a"/>
    <property type="match status" value="1"/>
</dbReference>
<comment type="similarity">
    <text evidence="1">Belongs to the complex I NDUFA9 subunit family.</text>
</comment>
<dbReference type="STRING" id="418985.A0A1V9XX62"/>
<evidence type="ECO:0000256" key="5">
    <source>
        <dbReference type="ARBA" id="ARBA00046455"/>
    </source>
</evidence>
<evidence type="ECO:0000313" key="8">
    <source>
        <dbReference type="Proteomes" id="UP000192247"/>
    </source>
</evidence>
<dbReference type="SUPFAM" id="SSF51735">
    <property type="entry name" value="NAD(P)-binding Rossmann-fold domains"/>
    <property type="match status" value="1"/>
</dbReference>
<dbReference type="GO" id="GO:0044877">
    <property type="term" value="F:protein-containing complex binding"/>
    <property type="evidence" value="ECO:0007669"/>
    <property type="project" value="TreeGrafter"/>
</dbReference>
<evidence type="ECO:0000256" key="3">
    <source>
        <dbReference type="ARBA" id="ARBA00042000"/>
    </source>
</evidence>
<accession>A0A1V9XX62</accession>
<dbReference type="InterPro" id="IPR051207">
    <property type="entry name" value="ComplexI_NDUFA9_subunit"/>
</dbReference>
<dbReference type="InParanoid" id="A0A1V9XX62"/>
<organism evidence="7 8">
    <name type="scientific">Tropilaelaps mercedesae</name>
    <dbReference type="NCBI Taxonomy" id="418985"/>
    <lineage>
        <taxon>Eukaryota</taxon>
        <taxon>Metazoa</taxon>
        <taxon>Ecdysozoa</taxon>
        <taxon>Arthropoda</taxon>
        <taxon>Chelicerata</taxon>
        <taxon>Arachnida</taxon>
        <taxon>Acari</taxon>
        <taxon>Parasitiformes</taxon>
        <taxon>Mesostigmata</taxon>
        <taxon>Gamasina</taxon>
        <taxon>Dermanyssoidea</taxon>
        <taxon>Laelapidae</taxon>
        <taxon>Tropilaelaps</taxon>
    </lineage>
</organism>
<dbReference type="Proteomes" id="UP000192247">
    <property type="component" value="Unassembled WGS sequence"/>
</dbReference>
<dbReference type="GO" id="GO:0005739">
    <property type="term" value="C:mitochondrion"/>
    <property type="evidence" value="ECO:0007669"/>
    <property type="project" value="TreeGrafter"/>
</dbReference>
<dbReference type="Pfam" id="PF01370">
    <property type="entry name" value="Epimerase"/>
    <property type="match status" value="1"/>
</dbReference>
<name>A0A1V9XX62_9ACAR</name>
<evidence type="ECO:0000256" key="1">
    <source>
        <dbReference type="ARBA" id="ARBA00038501"/>
    </source>
</evidence>
<sequence>MSLCVRTKVLSGTPWTAPLGALVSKRNKGSALGTRGDRLESLRKGTGGRSSFSGIIATVFGASGYIGPYVVNNLGKSGGIVVIPYRGDSYRVQPLKVAGDLGQILFHPFNLRDEESIAKAMQHSNVVINLIGKDIETSNFSFKDVHVDGARRVARLARECGVEKFIHFSALNVTEKPKKMAVRATEFYSSKWEGEQAVREEFPESIIFRPSDIFGLEDRFLRYYCAFYRRTHHLMPLWKAGKGIYKAPVFVGDVADAVVRAIFQKGNEGQTYQAVGPKQYELCHLIDYLFRVIRRGPDVGYFRYDMRVDPLFLLRVSSYCCL</sequence>
<feature type="domain" description="NAD-dependent epimerase/dehydratase" evidence="6">
    <location>
        <begin position="58"/>
        <end position="272"/>
    </location>
</feature>